<dbReference type="InterPro" id="IPR002586">
    <property type="entry name" value="CobQ/CobB/MinD/ParA_Nub-bd_dom"/>
</dbReference>
<dbReference type="eggNOG" id="COG1492">
    <property type="taxonomic scope" value="Bacteria"/>
</dbReference>
<dbReference type="AlphaFoldDB" id="Q0F0U5"/>
<evidence type="ECO:0000259" key="9">
    <source>
        <dbReference type="Pfam" id="PF07685"/>
    </source>
</evidence>
<comment type="similarity">
    <text evidence="2 7">Belongs to the CobB/CobQ family. CobQ subfamily.</text>
</comment>
<dbReference type="Pfam" id="PF01656">
    <property type="entry name" value="CbiA"/>
    <property type="match status" value="1"/>
</dbReference>
<dbReference type="HOGENOM" id="CLU_019250_2_2_0"/>
<dbReference type="InterPro" id="IPR027417">
    <property type="entry name" value="P-loop_NTPase"/>
</dbReference>
<reference evidence="10 11" key="1">
    <citation type="submission" date="2006-09" db="EMBL/GenBank/DDBJ databases">
        <authorList>
            <person name="Emerson D."/>
            <person name="Ferriera S."/>
            <person name="Johnson J."/>
            <person name="Kravitz S."/>
            <person name="Halpern A."/>
            <person name="Remington K."/>
            <person name="Beeson K."/>
            <person name="Tran B."/>
            <person name="Rogers Y.-H."/>
            <person name="Friedman R."/>
            <person name="Venter J.C."/>
        </authorList>
    </citation>
    <scope>NUCLEOTIDE SEQUENCE [LARGE SCALE GENOMIC DNA]</scope>
    <source>
        <strain evidence="10 11">PV-1</strain>
    </source>
</reference>
<evidence type="ECO:0000256" key="4">
    <source>
        <dbReference type="ARBA" id="ARBA00022573"/>
    </source>
</evidence>
<dbReference type="InParanoid" id="Q0F0U5"/>
<evidence type="ECO:0000256" key="3">
    <source>
        <dbReference type="ARBA" id="ARBA00019833"/>
    </source>
</evidence>
<dbReference type="InterPro" id="IPR033949">
    <property type="entry name" value="CobQ_GATase1"/>
</dbReference>
<dbReference type="Proteomes" id="UP000005297">
    <property type="component" value="Unassembled WGS sequence"/>
</dbReference>
<dbReference type="EMBL" id="AATS01000003">
    <property type="protein sequence ID" value="EAU55446.1"/>
    <property type="molecule type" value="Genomic_DNA"/>
</dbReference>
<feature type="domain" description="CobQ/CobB/MinD/ParA nucleotide binding" evidence="8">
    <location>
        <begin position="4"/>
        <end position="227"/>
    </location>
</feature>
<feature type="active site" evidence="7">
    <location>
        <position position="417"/>
    </location>
</feature>
<comment type="caution">
    <text evidence="10">The sequence shown here is derived from an EMBL/GenBank/DDBJ whole genome shotgun (WGS) entry which is preliminary data.</text>
</comment>
<dbReference type="GO" id="GO:0009236">
    <property type="term" value="P:cobalamin biosynthetic process"/>
    <property type="evidence" value="ECO:0007669"/>
    <property type="project" value="UniProtKB-UniRule"/>
</dbReference>
<dbReference type="SUPFAM" id="SSF52540">
    <property type="entry name" value="P-loop containing nucleoside triphosphate hydrolases"/>
    <property type="match status" value="1"/>
</dbReference>
<evidence type="ECO:0000256" key="1">
    <source>
        <dbReference type="ARBA" id="ARBA00004953"/>
    </source>
</evidence>
<evidence type="ECO:0000256" key="6">
    <source>
        <dbReference type="ARBA" id="ARBA00025166"/>
    </source>
</evidence>
<dbReference type="InterPro" id="IPR047045">
    <property type="entry name" value="CobQ_N"/>
</dbReference>
<dbReference type="HAMAP" id="MF_00028">
    <property type="entry name" value="CobQ"/>
    <property type="match status" value="1"/>
</dbReference>
<dbReference type="CDD" id="cd05389">
    <property type="entry name" value="CobQ_N"/>
    <property type="match status" value="1"/>
</dbReference>
<comment type="function">
    <text evidence="6 7">Catalyzes amidations at positions B, D, E, and G on adenosylcobyrinic A,C-diamide. NH(2) groups are provided by glutamine, and one molecule of ATP is hydrogenolyzed for each amidation.</text>
</comment>
<evidence type="ECO:0000256" key="2">
    <source>
        <dbReference type="ARBA" id="ARBA00006205"/>
    </source>
</evidence>
<dbReference type="NCBIfam" id="NF001989">
    <property type="entry name" value="PRK00784.1"/>
    <property type="match status" value="1"/>
</dbReference>
<dbReference type="Pfam" id="PF07685">
    <property type="entry name" value="GATase_3"/>
    <property type="match status" value="1"/>
</dbReference>
<keyword evidence="11" id="KW-1185">Reference proteome</keyword>
<dbReference type="InterPro" id="IPR029062">
    <property type="entry name" value="Class_I_gatase-like"/>
</dbReference>
<evidence type="ECO:0000313" key="11">
    <source>
        <dbReference type="Proteomes" id="UP000005297"/>
    </source>
</evidence>
<sequence>MKSLMIQGTASGVGKSVLVAGLCRLLARNGVRVAPFKPQNMSNNAAVTIDGGEIGRAQALQAFACGIEPSVHMNPVLIKPEADEQAQLVVRGQVVGQLHAKRFREDRIGWMQMVLESFALLQAQYDVVIIEGAGSPAEPNLREGDIANMGFAEAADVPVWLVGDIDCGGVFAALTGSLAILSDSEQQRVKALLINRFRGNMELLDDALVWLEEKTGRPVAGVIPWLALELPEEDAPYRHAQDSAPDSIQLNIAVIALPRMSNHDDIDPLASEAGVNLRFVRTTKELNHADLIILPGSKHVASDLAWLRQSGFVPALARHLRYGGNVLGICGGMQMLGTVIEDDGVEGDSAEGLGWLPLATTMRTQKTLIKVDRPSPCFAGERVTGYEIHHGESDSDKALFPFACKSADGLVWGSYLHGLFEQGGFRKAWLNELGFSASDGKDQHQRTMDSLDLLADALEQAIDPELLKPLLAGSSL</sequence>
<dbReference type="Gene3D" id="3.40.50.300">
    <property type="entry name" value="P-loop containing nucleotide triphosphate hydrolases"/>
    <property type="match status" value="1"/>
</dbReference>
<feature type="domain" description="CobB/CobQ-like glutamine amidotransferase" evidence="9">
    <location>
        <begin position="251"/>
        <end position="423"/>
    </location>
</feature>
<evidence type="ECO:0000256" key="7">
    <source>
        <dbReference type="HAMAP-Rule" id="MF_00028"/>
    </source>
</evidence>
<dbReference type="STRING" id="314344.AL013_06635"/>
<protein>
    <recommendedName>
        <fullName evidence="3 7">Cobyric acid synthase</fullName>
    </recommendedName>
</protein>
<feature type="active site" description="Nucleophile" evidence="7">
    <location>
        <position position="330"/>
    </location>
</feature>
<dbReference type="Gene3D" id="3.40.50.880">
    <property type="match status" value="1"/>
</dbReference>
<dbReference type="GO" id="GO:0003824">
    <property type="term" value="F:catalytic activity"/>
    <property type="evidence" value="ECO:0007669"/>
    <property type="project" value="InterPro"/>
</dbReference>
<evidence type="ECO:0000313" key="10">
    <source>
        <dbReference type="EMBL" id="EAU55446.1"/>
    </source>
</evidence>
<organism evidence="10 11">
    <name type="scientific">Mariprofundus ferrooxydans PV-1</name>
    <dbReference type="NCBI Taxonomy" id="314345"/>
    <lineage>
        <taxon>Bacteria</taxon>
        <taxon>Pseudomonadati</taxon>
        <taxon>Pseudomonadota</taxon>
        <taxon>Candidatius Mariprofundia</taxon>
        <taxon>Mariprofundales</taxon>
        <taxon>Mariprofundaceae</taxon>
        <taxon>Mariprofundus</taxon>
    </lineage>
</organism>
<dbReference type="SUPFAM" id="SSF52317">
    <property type="entry name" value="Class I glutamine amidotransferase-like"/>
    <property type="match status" value="1"/>
</dbReference>
<dbReference type="NCBIfam" id="TIGR00313">
    <property type="entry name" value="cobQ"/>
    <property type="match status" value="1"/>
</dbReference>
<evidence type="ECO:0000256" key="5">
    <source>
        <dbReference type="ARBA" id="ARBA00022962"/>
    </source>
</evidence>
<dbReference type="GO" id="GO:0015420">
    <property type="term" value="F:ABC-type vitamin B12 transporter activity"/>
    <property type="evidence" value="ECO:0007669"/>
    <property type="project" value="UniProtKB-UniRule"/>
</dbReference>
<dbReference type="InterPro" id="IPR011698">
    <property type="entry name" value="GATase_3"/>
</dbReference>
<dbReference type="RefSeq" id="WP_009849909.1">
    <property type="nucleotide sequence ID" value="NZ_DS022294.1"/>
</dbReference>
<gene>
    <name evidence="7" type="primary">cobQ</name>
    <name evidence="10" type="ORF">SPV1_11956</name>
</gene>
<accession>Q0F0U5</accession>
<evidence type="ECO:0000259" key="8">
    <source>
        <dbReference type="Pfam" id="PF01656"/>
    </source>
</evidence>
<proteinExistence type="inferred from homology"/>
<dbReference type="PROSITE" id="PS51274">
    <property type="entry name" value="GATASE_COBBQ"/>
    <property type="match status" value="1"/>
</dbReference>
<dbReference type="OrthoDB" id="9808302at2"/>
<keyword evidence="5 7" id="KW-0315">Glutamine amidotransferase</keyword>
<dbReference type="UniPathway" id="UPA00148"/>
<dbReference type="InterPro" id="IPR004459">
    <property type="entry name" value="CobQ_synth"/>
</dbReference>
<dbReference type="PANTHER" id="PTHR21343">
    <property type="entry name" value="DETHIOBIOTIN SYNTHETASE"/>
    <property type="match status" value="1"/>
</dbReference>
<comment type="pathway">
    <text evidence="1 7">Cofactor biosynthesis; adenosylcobalamin biosynthesis.</text>
</comment>
<keyword evidence="4 7" id="KW-0169">Cobalamin biosynthesis</keyword>
<dbReference type="PANTHER" id="PTHR21343:SF1">
    <property type="entry name" value="COBYRIC ACID SYNTHASE"/>
    <property type="match status" value="1"/>
</dbReference>
<name>Q0F0U5_9PROT</name>
<dbReference type="CDD" id="cd01750">
    <property type="entry name" value="GATase1_CobQ"/>
    <property type="match status" value="1"/>
</dbReference>